<dbReference type="Pfam" id="PF00782">
    <property type="entry name" value="DSPc"/>
    <property type="match status" value="1"/>
</dbReference>
<dbReference type="Gene3D" id="3.90.190.10">
    <property type="entry name" value="Protein tyrosine phosphatase superfamily"/>
    <property type="match status" value="1"/>
</dbReference>
<keyword evidence="8" id="KW-1185">Reference proteome</keyword>
<dbReference type="STRING" id="74649.A0A2P6PCD8"/>
<evidence type="ECO:0000313" key="8">
    <source>
        <dbReference type="Proteomes" id="UP000238479"/>
    </source>
</evidence>
<dbReference type="InterPro" id="IPR020422">
    <property type="entry name" value="TYR_PHOSPHATASE_DUAL_dom"/>
</dbReference>
<gene>
    <name evidence="7" type="ORF">RchiOBHm_Chr7g0218781</name>
</gene>
<dbReference type="InterPro" id="IPR000340">
    <property type="entry name" value="Dual-sp_phosphatase_cat-dom"/>
</dbReference>
<dbReference type="InterPro" id="IPR029021">
    <property type="entry name" value="Prot-tyrosine_phosphatase-like"/>
</dbReference>
<dbReference type="CDD" id="cd14498">
    <property type="entry name" value="DSP"/>
    <property type="match status" value="1"/>
</dbReference>
<dbReference type="SUPFAM" id="SSF52799">
    <property type="entry name" value="(Phosphotyrosine protein) phosphatases II"/>
    <property type="match status" value="1"/>
</dbReference>
<evidence type="ECO:0000256" key="3">
    <source>
        <dbReference type="ARBA" id="ARBA00022801"/>
    </source>
</evidence>
<dbReference type="GO" id="GO:0033550">
    <property type="term" value="F:MAP kinase tyrosine phosphatase activity"/>
    <property type="evidence" value="ECO:0007669"/>
    <property type="project" value="TreeGrafter"/>
</dbReference>
<name>A0A2P6PCD8_ROSCH</name>
<dbReference type="SMART" id="SM00195">
    <property type="entry name" value="DSPc"/>
    <property type="match status" value="1"/>
</dbReference>
<evidence type="ECO:0000256" key="1">
    <source>
        <dbReference type="ARBA" id="ARBA00008601"/>
    </source>
</evidence>
<comment type="caution">
    <text evidence="7">The sequence shown here is derived from an EMBL/GenBank/DDBJ whole genome shotgun (WGS) entry which is preliminary data.</text>
</comment>
<dbReference type="PROSITE" id="PS50056">
    <property type="entry name" value="TYR_PHOSPHATASE_2"/>
    <property type="match status" value="1"/>
</dbReference>
<dbReference type="AlphaFoldDB" id="A0A2P6PCD8"/>
<evidence type="ECO:0000313" key="7">
    <source>
        <dbReference type="EMBL" id="PRQ19585.1"/>
    </source>
</evidence>
<proteinExistence type="inferred from homology"/>
<feature type="domain" description="Tyrosine specific protein phosphatases" evidence="6">
    <location>
        <begin position="75"/>
        <end position="132"/>
    </location>
</feature>
<dbReference type="EC" id="3.1.3.48" evidence="2"/>
<sequence>MVHPLWGIDDDDIPCQIEEGLFLGSVGAAKNWKKLKDLNVTHMLTVANSLPPKYPNHFVYKVLNVEDRITTDLRQHFNECFNYIEEAKTSGGGVLVHSFAGSSRSATIVLSYLMKKHRMSLYQAFEHVKRERDQRQNLMLDLFYNCCGTLKKGSVGHIRQTHRPRLADQVRL</sequence>
<dbReference type="PANTHER" id="PTHR10159:SF511">
    <property type="entry name" value="DUAL SPECIFICITY PROTEIN PHOSPHATASE 1"/>
    <property type="match status" value="1"/>
</dbReference>
<keyword evidence="4" id="KW-0904">Protein phosphatase</keyword>
<dbReference type="Gramene" id="PRQ19585">
    <property type="protein sequence ID" value="PRQ19585"/>
    <property type="gene ID" value="RchiOBHm_Chr7g0218781"/>
</dbReference>
<reference evidence="7 8" key="1">
    <citation type="journal article" date="2018" name="Nat. Genet.">
        <title>The Rosa genome provides new insights in the design of modern roses.</title>
        <authorList>
            <person name="Bendahmane M."/>
        </authorList>
    </citation>
    <scope>NUCLEOTIDE SEQUENCE [LARGE SCALE GENOMIC DNA]</scope>
    <source>
        <strain evidence="8">cv. Old Blush</strain>
    </source>
</reference>
<dbReference type="GO" id="GO:0043409">
    <property type="term" value="P:negative regulation of MAPK cascade"/>
    <property type="evidence" value="ECO:0007669"/>
    <property type="project" value="TreeGrafter"/>
</dbReference>
<organism evidence="7 8">
    <name type="scientific">Rosa chinensis</name>
    <name type="common">China rose</name>
    <dbReference type="NCBI Taxonomy" id="74649"/>
    <lineage>
        <taxon>Eukaryota</taxon>
        <taxon>Viridiplantae</taxon>
        <taxon>Streptophyta</taxon>
        <taxon>Embryophyta</taxon>
        <taxon>Tracheophyta</taxon>
        <taxon>Spermatophyta</taxon>
        <taxon>Magnoliopsida</taxon>
        <taxon>eudicotyledons</taxon>
        <taxon>Gunneridae</taxon>
        <taxon>Pentapetalae</taxon>
        <taxon>rosids</taxon>
        <taxon>fabids</taxon>
        <taxon>Rosales</taxon>
        <taxon>Rosaceae</taxon>
        <taxon>Rosoideae</taxon>
        <taxon>Rosoideae incertae sedis</taxon>
        <taxon>Rosa</taxon>
    </lineage>
</organism>
<comment type="similarity">
    <text evidence="1">Belongs to the protein-tyrosine phosphatase family. Non-receptor class dual specificity subfamily.</text>
</comment>
<protein>
    <recommendedName>
        <fullName evidence="2">protein-tyrosine-phosphatase</fullName>
        <ecNumber evidence="2">3.1.3.48</ecNumber>
    </recommendedName>
</protein>
<dbReference type="PANTHER" id="PTHR10159">
    <property type="entry name" value="DUAL SPECIFICITY PROTEIN PHOSPHATASE"/>
    <property type="match status" value="1"/>
</dbReference>
<evidence type="ECO:0000256" key="4">
    <source>
        <dbReference type="ARBA" id="ARBA00022912"/>
    </source>
</evidence>
<keyword evidence="3 7" id="KW-0378">Hydrolase</keyword>
<dbReference type="GO" id="GO:0017017">
    <property type="term" value="F:MAP kinase tyrosine/serine/threonine phosphatase activity"/>
    <property type="evidence" value="ECO:0007669"/>
    <property type="project" value="TreeGrafter"/>
</dbReference>
<evidence type="ECO:0000259" key="5">
    <source>
        <dbReference type="PROSITE" id="PS50054"/>
    </source>
</evidence>
<dbReference type="InterPro" id="IPR000387">
    <property type="entry name" value="Tyr_Pase_dom"/>
</dbReference>
<feature type="domain" description="Tyrosine-protein phosphatase" evidence="5">
    <location>
        <begin position="13"/>
        <end position="155"/>
    </location>
</feature>
<evidence type="ECO:0000259" key="6">
    <source>
        <dbReference type="PROSITE" id="PS50056"/>
    </source>
</evidence>
<dbReference type="PROSITE" id="PS50054">
    <property type="entry name" value="TYR_PHOSPHATASE_DUAL"/>
    <property type="match status" value="1"/>
</dbReference>
<dbReference type="Proteomes" id="UP000238479">
    <property type="component" value="Chromosome 7"/>
</dbReference>
<accession>A0A2P6PCD8</accession>
<dbReference type="OMA" id="ERACIAP"/>
<evidence type="ECO:0000256" key="2">
    <source>
        <dbReference type="ARBA" id="ARBA00013064"/>
    </source>
</evidence>
<dbReference type="GO" id="GO:0008330">
    <property type="term" value="F:protein tyrosine/threonine phosphatase activity"/>
    <property type="evidence" value="ECO:0007669"/>
    <property type="project" value="TreeGrafter"/>
</dbReference>
<dbReference type="GO" id="GO:0005737">
    <property type="term" value="C:cytoplasm"/>
    <property type="evidence" value="ECO:0007669"/>
    <property type="project" value="TreeGrafter"/>
</dbReference>
<dbReference type="EMBL" id="PDCK01000045">
    <property type="protein sequence ID" value="PRQ19585.1"/>
    <property type="molecule type" value="Genomic_DNA"/>
</dbReference>